<gene>
    <name evidence="2" type="ORF">TRITD_5Av1G194950</name>
</gene>
<sequence>MTRRPLNPDDEEGLDSDRVVVKEARRNYPRIFQIRQGSQAEARPALRRTTATSGGEAAKYKGGSVKRSSNGRSMLASGLDSLADAAYGVAVARRRKSKDSCSPSGFSTSRAVGKNMADESPPAENLNPE</sequence>
<evidence type="ECO:0000313" key="2">
    <source>
        <dbReference type="EMBL" id="VAI21126.1"/>
    </source>
</evidence>
<feature type="region of interest" description="Disordered" evidence="1">
    <location>
        <begin position="94"/>
        <end position="129"/>
    </location>
</feature>
<dbReference type="Proteomes" id="UP000324705">
    <property type="component" value="Chromosome 5A"/>
</dbReference>
<evidence type="ECO:0000256" key="1">
    <source>
        <dbReference type="SAM" id="MobiDB-lite"/>
    </source>
</evidence>
<dbReference type="AlphaFoldDB" id="A0A9R0WRC6"/>
<protein>
    <submittedName>
        <fullName evidence="2">Uncharacterized protein</fullName>
    </submittedName>
</protein>
<keyword evidence="3" id="KW-1185">Reference proteome</keyword>
<reference evidence="2 3" key="1">
    <citation type="submission" date="2017-09" db="EMBL/GenBank/DDBJ databases">
        <authorList>
            <consortium name="International Durum Wheat Genome Sequencing Consortium (IDWGSC)"/>
            <person name="Milanesi L."/>
        </authorList>
    </citation>
    <scope>NUCLEOTIDE SEQUENCE [LARGE SCALE GENOMIC DNA]</scope>
    <source>
        <strain evidence="3">cv. Svevo</strain>
    </source>
</reference>
<feature type="region of interest" description="Disordered" evidence="1">
    <location>
        <begin position="36"/>
        <end position="72"/>
    </location>
</feature>
<dbReference type="Gramene" id="TRITD5Av1G194950.1">
    <property type="protein sequence ID" value="TRITD5Av1G194950.1"/>
    <property type="gene ID" value="TRITD5Av1G194950"/>
</dbReference>
<name>A0A9R0WRC6_TRITD</name>
<evidence type="ECO:0000313" key="3">
    <source>
        <dbReference type="Proteomes" id="UP000324705"/>
    </source>
</evidence>
<dbReference type="OMA" id="NMADESP"/>
<proteinExistence type="predicted"/>
<accession>A0A9R0WRC6</accession>
<dbReference type="EMBL" id="LT934119">
    <property type="protein sequence ID" value="VAI21126.1"/>
    <property type="molecule type" value="Genomic_DNA"/>
</dbReference>
<organism evidence="2 3">
    <name type="scientific">Triticum turgidum subsp. durum</name>
    <name type="common">Durum wheat</name>
    <name type="synonym">Triticum durum</name>
    <dbReference type="NCBI Taxonomy" id="4567"/>
    <lineage>
        <taxon>Eukaryota</taxon>
        <taxon>Viridiplantae</taxon>
        <taxon>Streptophyta</taxon>
        <taxon>Embryophyta</taxon>
        <taxon>Tracheophyta</taxon>
        <taxon>Spermatophyta</taxon>
        <taxon>Magnoliopsida</taxon>
        <taxon>Liliopsida</taxon>
        <taxon>Poales</taxon>
        <taxon>Poaceae</taxon>
        <taxon>BOP clade</taxon>
        <taxon>Pooideae</taxon>
        <taxon>Triticodae</taxon>
        <taxon>Triticeae</taxon>
        <taxon>Triticinae</taxon>
        <taxon>Triticum</taxon>
    </lineage>
</organism>
<feature type="compositionally biased region" description="Polar residues" evidence="1">
    <location>
        <begin position="100"/>
        <end position="110"/>
    </location>
</feature>